<feature type="coiled-coil region" evidence="2">
    <location>
        <begin position="141"/>
        <end position="175"/>
    </location>
</feature>
<dbReference type="InterPro" id="IPR058625">
    <property type="entry name" value="MdtA-like_BSH"/>
</dbReference>
<dbReference type="InterPro" id="IPR006143">
    <property type="entry name" value="RND_pump_MFP"/>
</dbReference>
<feature type="chain" id="PRO_5045360317" description="Efflux RND transporter periplasmic adaptor subunit" evidence="3">
    <location>
        <begin position="20"/>
        <end position="362"/>
    </location>
</feature>
<dbReference type="Gene3D" id="2.40.420.20">
    <property type="match status" value="1"/>
</dbReference>
<feature type="signal peptide" evidence="3">
    <location>
        <begin position="1"/>
        <end position="19"/>
    </location>
</feature>
<keyword evidence="3" id="KW-0732">Signal</keyword>
<name>A0ABP7WJW6_9GAMM</name>
<dbReference type="Gene3D" id="2.40.30.170">
    <property type="match status" value="1"/>
</dbReference>
<evidence type="ECO:0000313" key="7">
    <source>
        <dbReference type="EMBL" id="GAA4090245.1"/>
    </source>
</evidence>
<evidence type="ECO:0000256" key="3">
    <source>
        <dbReference type="SAM" id="SignalP"/>
    </source>
</evidence>
<evidence type="ECO:0008006" key="9">
    <source>
        <dbReference type="Google" id="ProtNLM"/>
    </source>
</evidence>
<evidence type="ECO:0000313" key="8">
    <source>
        <dbReference type="Proteomes" id="UP001500392"/>
    </source>
</evidence>
<keyword evidence="2" id="KW-0175">Coiled coil</keyword>
<dbReference type="InterPro" id="IPR058792">
    <property type="entry name" value="Beta-barrel_RND_2"/>
</dbReference>
<dbReference type="EMBL" id="BAABDM010000001">
    <property type="protein sequence ID" value="GAA4090245.1"/>
    <property type="molecule type" value="Genomic_DNA"/>
</dbReference>
<dbReference type="SUPFAM" id="SSF111369">
    <property type="entry name" value="HlyD-like secretion proteins"/>
    <property type="match status" value="1"/>
</dbReference>
<dbReference type="Pfam" id="PF25954">
    <property type="entry name" value="Beta-barrel_RND_2"/>
    <property type="match status" value="1"/>
</dbReference>
<evidence type="ECO:0000256" key="1">
    <source>
        <dbReference type="ARBA" id="ARBA00009477"/>
    </source>
</evidence>
<dbReference type="Pfam" id="PF25917">
    <property type="entry name" value="BSH_RND"/>
    <property type="match status" value="1"/>
</dbReference>
<evidence type="ECO:0000259" key="4">
    <source>
        <dbReference type="Pfam" id="PF25876"/>
    </source>
</evidence>
<evidence type="ECO:0000256" key="2">
    <source>
        <dbReference type="SAM" id="Coils"/>
    </source>
</evidence>
<comment type="caution">
    <text evidence="7">The sequence shown here is derived from an EMBL/GenBank/DDBJ whole genome shotgun (WGS) entry which is preliminary data.</text>
</comment>
<dbReference type="Proteomes" id="UP001500392">
    <property type="component" value="Unassembled WGS sequence"/>
</dbReference>
<evidence type="ECO:0000259" key="6">
    <source>
        <dbReference type="Pfam" id="PF25954"/>
    </source>
</evidence>
<dbReference type="RefSeq" id="WP_344933376.1">
    <property type="nucleotide sequence ID" value="NZ_BAABDM010000001.1"/>
</dbReference>
<gene>
    <name evidence="7" type="ORF">GCM10022414_11700</name>
</gene>
<protein>
    <recommendedName>
        <fullName evidence="9">Efflux RND transporter periplasmic adaptor subunit</fullName>
    </recommendedName>
</protein>
<feature type="domain" description="Multidrug resistance protein MdtA-like alpha-helical hairpin" evidence="4">
    <location>
        <begin position="104"/>
        <end position="170"/>
    </location>
</feature>
<sequence length="362" mass="39774">MLHRALGAIVVLLAILVSACEQVEPAATLAREVTELQVSTKTLQASDWQLQFTAYGHFESTEEVTISVDFSGTVEKVLFRDGQNVRAGDLLIELDDQKQQLRVRQSQASLLKARTELEKSRTTFFRYRDLMTTGALSREQLKQGESDYERARASVEEAEAALALAEQDLRETRIISPVDGVVEQRLVELGQTVMPGNPLAIVQVADTLRVVTYVSEREVNQLRLGDEASVSSPAVPGKLMSARVELVSSAADLETGNFTVKLTVSNTQRLLRPGMSAQVNMRGIVRKDVLVVDKKYLVDRNRRRVIFIYRDGVAREVEPSFGAGVGDQLPVLAGLSAGDELIVSHLDSLVDGRVLSVSGVQK</sequence>
<dbReference type="Gene3D" id="1.10.287.470">
    <property type="entry name" value="Helix hairpin bin"/>
    <property type="match status" value="1"/>
</dbReference>
<accession>A0ABP7WJW6</accession>
<dbReference type="InterPro" id="IPR058624">
    <property type="entry name" value="MdtA-like_HH"/>
</dbReference>
<dbReference type="Gene3D" id="2.40.50.100">
    <property type="match status" value="1"/>
</dbReference>
<dbReference type="PANTHER" id="PTHR30469">
    <property type="entry name" value="MULTIDRUG RESISTANCE PROTEIN MDTA"/>
    <property type="match status" value="1"/>
</dbReference>
<dbReference type="Pfam" id="PF25876">
    <property type="entry name" value="HH_MFP_RND"/>
    <property type="match status" value="1"/>
</dbReference>
<feature type="domain" description="CusB-like beta-barrel" evidence="6">
    <location>
        <begin position="211"/>
        <end position="282"/>
    </location>
</feature>
<reference evidence="8" key="1">
    <citation type="journal article" date="2019" name="Int. J. Syst. Evol. Microbiol.">
        <title>The Global Catalogue of Microorganisms (GCM) 10K type strain sequencing project: providing services to taxonomists for standard genome sequencing and annotation.</title>
        <authorList>
            <consortium name="The Broad Institute Genomics Platform"/>
            <consortium name="The Broad Institute Genome Sequencing Center for Infectious Disease"/>
            <person name="Wu L."/>
            <person name="Ma J."/>
        </authorList>
    </citation>
    <scope>NUCLEOTIDE SEQUENCE [LARGE SCALE GENOMIC DNA]</scope>
    <source>
        <strain evidence="8">JCM 17304</strain>
    </source>
</reference>
<comment type="similarity">
    <text evidence="1">Belongs to the membrane fusion protein (MFP) (TC 8.A.1) family.</text>
</comment>
<feature type="domain" description="Multidrug resistance protein MdtA-like barrel-sandwich hybrid" evidence="5">
    <location>
        <begin position="63"/>
        <end position="203"/>
    </location>
</feature>
<proteinExistence type="inferred from homology"/>
<keyword evidence="8" id="KW-1185">Reference proteome</keyword>
<dbReference type="NCBIfam" id="TIGR01730">
    <property type="entry name" value="RND_mfp"/>
    <property type="match status" value="1"/>
</dbReference>
<evidence type="ECO:0000259" key="5">
    <source>
        <dbReference type="Pfam" id="PF25917"/>
    </source>
</evidence>
<dbReference type="PROSITE" id="PS51257">
    <property type="entry name" value="PROKAR_LIPOPROTEIN"/>
    <property type="match status" value="1"/>
</dbReference>
<organism evidence="7 8">
    <name type="scientific">Zhongshania borealis</name>
    <dbReference type="NCBI Taxonomy" id="889488"/>
    <lineage>
        <taxon>Bacteria</taxon>
        <taxon>Pseudomonadati</taxon>
        <taxon>Pseudomonadota</taxon>
        <taxon>Gammaproteobacteria</taxon>
        <taxon>Cellvibrionales</taxon>
        <taxon>Spongiibacteraceae</taxon>
        <taxon>Zhongshania</taxon>
    </lineage>
</organism>